<feature type="binding site" evidence="4">
    <location>
        <position position="181"/>
    </location>
    <ligand>
        <name>substrate</name>
    </ligand>
</feature>
<dbReference type="InterPro" id="IPR052369">
    <property type="entry name" value="UG_Glycosaminoglycan_Hydrolase"/>
</dbReference>
<gene>
    <name evidence="6" type="ORF">GCM10007940_48130</name>
</gene>
<keyword evidence="1 6" id="KW-0378">Hydrolase</keyword>
<feature type="binding site" evidence="4">
    <location>
        <position position="253"/>
    </location>
    <ligand>
        <name>substrate</name>
    </ligand>
</feature>
<proteinExistence type="inferred from homology"/>
<feature type="binding site" evidence="4">
    <location>
        <position position="239"/>
    </location>
    <ligand>
        <name>substrate</name>
    </ligand>
</feature>
<feature type="chain" id="PRO_5041253296" evidence="5">
    <location>
        <begin position="23"/>
        <end position="416"/>
    </location>
</feature>
<dbReference type="PANTHER" id="PTHR36845:SF1">
    <property type="entry name" value="HYDROLASE, PUTATIVE (AFU_ORTHOLOGUE AFUA_7G05090)-RELATED"/>
    <property type="match status" value="1"/>
</dbReference>
<dbReference type="Gene3D" id="1.50.10.10">
    <property type="match status" value="1"/>
</dbReference>
<feature type="binding site" evidence="4">
    <location>
        <position position="257"/>
    </location>
    <ligand>
        <name>substrate</name>
    </ligand>
</feature>
<dbReference type="Pfam" id="PF07470">
    <property type="entry name" value="Glyco_hydro_88"/>
    <property type="match status" value="1"/>
</dbReference>
<dbReference type="AlphaFoldDB" id="A0AA37STX0"/>
<comment type="similarity">
    <text evidence="2">Belongs to the glycosyl hydrolase 88 family.</text>
</comment>
<name>A0AA37STX0_9BACT</name>
<dbReference type="RefSeq" id="WP_235295534.1">
    <property type="nucleotide sequence ID" value="NZ_BSOH01000037.1"/>
</dbReference>
<keyword evidence="7" id="KW-1185">Reference proteome</keyword>
<dbReference type="GO" id="GO:0052757">
    <property type="term" value="F:chondroitin hydrolase activity"/>
    <property type="evidence" value="ECO:0007669"/>
    <property type="project" value="TreeGrafter"/>
</dbReference>
<evidence type="ECO:0000256" key="4">
    <source>
        <dbReference type="PIRSR" id="PIRSR610905-2"/>
    </source>
</evidence>
<evidence type="ECO:0000313" key="7">
    <source>
        <dbReference type="Proteomes" id="UP001156666"/>
    </source>
</evidence>
<reference evidence="6" key="2">
    <citation type="submission" date="2023-01" db="EMBL/GenBank/DDBJ databases">
        <title>Draft genome sequence of Portibacter lacus strain NBRC 108769.</title>
        <authorList>
            <person name="Sun Q."/>
            <person name="Mori K."/>
        </authorList>
    </citation>
    <scope>NUCLEOTIDE SEQUENCE</scope>
    <source>
        <strain evidence="6">NBRC 108769</strain>
    </source>
</reference>
<feature type="binding site" evidence="4">
    <location>
        <position position="241"/>
    </location>
    <ligand>
        <name>substrate</name>
    </ligand>
</feature>
<evidence type="ECO:0000313" key="6">
    <source>
        <dbReference type="EMBL" id="GLR20197.1"/>
    </source>
</evidence>
<dbReference type="InterPro" id="IPR012341">
    <property type="entry name" value="6hp_glycosidase-like_sf"/>
</dbReference>
<feature type="signal peptide" evidence="5">
    <location>
        <begin position="1"/>
        <end position="22"/>
    </location>
</feature>
<evidence type="ECO:0000256" key="1">
    <source>
        <dbReference type="ARBA" id="ARBA00022801"/>
    </source>
</evidence>
<dbReference type="PROSITE" id="PS51257">
    <property type="entry name" value="PROKAR_LIPOPROTEIN"/>
    <property type="match status" value="1"/>
</dbReference>
<accession>A0AA37STX0</accession>
<evidence type="ECO:0000256" key="5">
    <source>
        <dbReference type="SAM" id="SignalP"/>
    </source>
</evidence>
<dbReference type="EMBL" id="BSOH01000037">
    <property type="protein sequence ID" value="GLR20197.1"/>
    <property type="molecule type" value="Genomic_DNA"/>
</dbReference>
<organism evidence="6 7">
    <name type="scientific">Portibacter lacus</name>
    <dbReference type="NCBI Taxonomy" id="1099794"/>
    <lineage>
        <taxon>Bacteria</taxon>
        <taxon>Pseudomonadati</taxon>
        <taxon>Bacteroidota</taxon>
        <taxon>Saprospiria</taxon>
        <taxon>Saprospirales</taxon>
        <taxon>Haliscomenobacteraceae</taxon>
        <taxon>Portibacter</taxon>
    </lineage>
</organism>
<evidence type="ECO:0000256" key="3">
    <source>
        <dbReference type="PIRSR" id="PIRSR610905-1"/>
    </source>
</evidence>
<dbReference type="SUPFAM" id="SSF48208">
    <property type="entry name" value="Six-hairpin glycosidases"/>
    <property type="match status" value="1"/>
</dbReference>
<sequence>MKINIYLTLVFTLILSTYGCQTTNNSEANLDITKNLDYCVQQANKTIATIQSDKPIVRNIAPGEKDWKTISYKDWTSGFWPGILWYLYEYTGDEKWQTLADKTSRTLFPLATRSATDHDLGFQVYCSIGNGYRLTNSPEYKDIILKTADTLATLYNPTVGTILSWPAMIEKMNWPHNTIVDNMINLEMLFWASRNGGSKDLYEIAVKHATTTMENHFRDDYTTYHVIVYDTITGEKIKGVTHQGYADESLWARGQAWAIYGYTMTYRETGDAKFLDFAQKVTDVYLERLPEDRIPHWDFDAPNIPNEPKDASAAAIVTSALLELSGYVKDEKKSTYYRTQAEFMIQELSTDNYHSNDKNPAFLLHSTGHFPRESEIDYSIIYADYYYLEALLRLKKLQEGNLIIDPSLEEQLSLLN</sequence>
<dbReference type="Proteomes" id="UP001156666">
    <property type="component" value="Unassembled WGS sequence"/>
</dbReference>
<keyword evidence="5" id="KW-0732">Signal</keyword>
<dbReference type="InterPro" id="IPR008928">
    <property type="entry name" value="6-hairpin_glycosidase_sf"/>
</dbReference>
<protein>
    <submittedName>
        <fullName evidence="6">Glucuronyl hydrolase</fullName>
    </submittedName>
</protein>
<dbReference type="PANTHER" id="PTHR36845">
    <property type="entry name" value="HYDROLASE, PUTATIVE (AFU_ORTHOLOGUE AFUA_7G05090)-RELATED"/>
    <property type="match status" value="1"/>
</dbReference>
<comment type="caution">
    <text evidence="6">The sequence shown here is derived from an EMBL/GenBank/DDBJ whole genome shotgun (WGS) entry which is preliminary data.</text>
</comment>
<feature type="active site" description="Proton donor" evidence="3">
    <location>
        <position position="181"/>
    </location>
</feature>
<reference evidence="6" key="1">
    <citation type="journal article" date="2014" name="Int. J. Syst. Evol. Microbiol.">
        <title>Complete genome sequence of Corynebacterium casei LMG S-19264T (=DSM 44701T), isolated from a smear-ripened cheese.</title>
        <authorList>
            <consortium name="US DOE Joint Genome Institute (JGI-PGF)"/>
            <person name="Walter F."/>
            <person name="Albersmeier A."/>
            <person name="Kalinowski J."/>
            <person name="Ruckert C."/>
        </authorList>
    </citation>
    <scope>NUCLEOTIDE SEQUENCE</scope>
    <source>
        <strain evidence="6">NBRC 108769</strain>
    </source>
</reference>
<evidence type="ECO:0000256" key="2">
    <source>
        <dbReference type="ARBA" id="ARBA00038358"/>
    </source>
</evidence>
<dbReference type="GO" id="GO:0000272">
    <property type="term" value="P:polysaccharide catabolic process"/>
    <property type="evidence" value="ECO:0007669"/>
    <property type="project" value="TreeGrafter"/>
</dbReference>
<feature type="active site" description="Nucleophile" evidence="3">
    <location>
        <position position="119"/>
    </location>
</feature>
<feature type="binding site" evidence="4">
    <location>
        <position position="119"/>
    </location>
    <ligand>
        <name>substrate</name>
    </ligand>
</feature>
<dbReference type="InterPro" id="IPR010905">
    <property type="entry name" value="Glyco_hydro_88"/>
</dbReference>